<accession>R7Y2M7</accession>
<gene>
    <name evidence="2" type="ORF">GTC6_23359</name>
</gene>
<dbReference type="SUPFAM" id="SSF56801">
    <property type="entry name" value="Acetyl-CoA synthetase-like"/>
    <property type="match status" value="1"/>
</dbReference>
<sequence>MGSVVAERVGLSVGAVAVRVGERVVSYGEFGGLVGGVARELSGLGVGVDSAVGVVMSRSLELLVAVHAVVAVGGRYVPVEVDAPAERVGFMLSTAGVGVVVVRAGDQAFGDVASVGVG</sequence>
<evidence type="ECO:0000259" key="1">
    <source>
        <dbReference type="Pfam" id="PF00501"/>
    </source>
</evidence>
<reference evidence="2 3" key="1">
    <citation type="journal article" date="2013" name="Genome Announc.">
        <title>Draft Genome Sequence of a Benzothiophene-Desulfurizing Bacterium, Gordona terrae Strain C-6.</title>
        <authorList>
            <person name="Wang W."/>
            <person name="Ma T."/>
            <person name="Ren Y."/>
            <person name="Li G."/>
        </authorList>
    </citation>
    <scope>NUCLEOTIDE SEQUENCE [LARGE SCALE GENOMIC DNA]</scope>
    <source>
        <strain evidence="2 3">C-6</strain>
    </source>
</reference>
<organism evidence="2 3">
    <name type="scientific">Gordonia terrae C-6</name>
    <dbReference type="NCBI Taxonomy" id="1316928"/>
    <lineage>
        <taxon>Bacteria</taxon>
        <taxon>Bacillati</taxon>
        <taxon>Actinomycetota</taxon>
        <taxon>Actinomycetes</taxon>
        <taxon>Mycobacteriales</taxon>
        <taxon>Gordoniaceae</taxon>
        <taxon>Gordonia</taxon>
    </lineage>
</organism>
<dbReference type="Gene3D" id="3.40.50.980">
    <property type="match status" value="2"/>
</dbReference>
<protein>
    <submittedName>
        <fullName evidence="2">Non-ribosomal peptide synthetase modules-related protein</fullName>
    </submittedName>
</protein>
<dbReference type="EMBL" id="AQPW01000108">
    <property type="protein sequence ID" value="EON30291.1"/>
    <property type="molecule type" value="Genomic_DNA"/>
</dbReference>
<dbReference type="PANTHER" id="PTHR45527:SF1">
    <property type="entry name" value="FATTY ACID SYNTHASE"/>
    <property type="match status" value="1"/>
</dbReference>
<dbReference type="AlphaFoldDB" id="R7Y2M7"/>
<dbReference type="Pfam" id="PF00501">
    <property type="entry name" value="AMP-binding"/>
    <property type="match status" value="1"/>
</dbReference>
<evidence type="ECO:0000313" key="3">
    <source>
        <dbReference type="Proteomes" id="UP000013569"/>
    </source>
</evidence>
<dbReference type="GO" id="GO:0005737">
    <property type="term" value="C:cytoplasm"/>
    <property type="evidence" value="ECO:0007669"/>
    <property type="project" value="TreeGrafter"/>
</dbReference>
<dbReference type="GO" id="GO:0043041">
    <property type="term" value="P:amino acid activation for nonribosomal peptide biosynthetic process"/>
    <property type="evidence" value="ECO:0007669"/>
    <property type="project" value="TreeGrafter"/>
</dbReference>
<name>R7Y2M7_9ACTN</name>
<dbReference type="GO" id="GO:0044550">
    <property type="term" value="P:secondary metabolite biosynthetic process"/>
    <property type="evidence" value="ECO:0007669"/>
    <property type="project" value="TreeGrafter"/>
</dbReference>
<evidence type="ECO:0000313" key="2">
    <source>
        <dbReference type="EMBL" id="EON30291.1"/>
    </source>
</evidence>
<feature type="domain" description="AMP-dependent synthetase/ligase" evidence="1">
    <location>
        <begin position="14"/>
        <end position="104"/>
    </location>
</feature>
<comment type="caution">
    <text evidence="2">The sequence shown here is derived from an EMBL/GenBank/DDBJ whole genome shotgun (WGS) entry which is preliminary data.</text>
</comment>
<dbReference type="PANTHER" id="PTHR45527">
    <property type="entry name" value="NONRIBOSOMAL PEPTIDE SYNTHETASE"/>
    <property type="match status" value="1"/>
</dbReference>
<dbReference type="GO" id="GO:0031177">
    <property type="term" value="F:phosphopantetheine binding"/>
    <property type="evidence" value="ECO:0007669"/>
    <property type="project" value="TreeGrafter"/>
</dbReference>
<feature type="non-terminal residue" evidence="2">
    <location>
        <position position="118"/>
    </location>
</feature>
<dbReference type="Proteomes" id="UP000013569">
    <property type="component" value="Unassembled WGS sequence"/>
</dbReference>
<dbReference type="InterPro" id="IPR000873">
    <property type="entry name" value="AMP-dep_synth/lig_dom"/>
</dbReference>
<proteinExistence type="predicted"/>